<proteinExistence type="predicted"/>
<dbReference type="EMBL" id="BKCJ011179595">
    <property type="protein sequence ID" value="GFC99602.1"/>
    <property type="molecule type" value="Genomic_DNA"/>
</dbReference>
<feature type="compositionally biased region" description="Polar residues" evidence="1">
    <location>
        <begin position="14"/>
        <end position="27"/>
    </location>
</feature>
<evidence type="ECO:0000256" key="1">
    <source>
        <dbReference type="SAM" id="MobiDB-lite"/>
    </source>
</evidence>
<organism evidence="2">
    <name type="scientific">Tanacetum cinerariifolium</name>
    <name type="common">Dalmatian daisy</name>
    <name type="synonym">Chrysanthemum cinerariifolium</name>
    <dbReference type="NCBI Taxonomy" id="118510"/>
    <lineage>
        <taxon>Eukaryota</taxon>
        <taxon>Viridiplantae</taxon>
        <taxon>Streptophyta</taxon>
        <taxon>Embryophyta</taxon>
        <taxon>Tracheophyta</taxon>
        <taxon>Spermatophyta</taxon>
        <taxon>Magnoliopsida</taxon>
        <taxon>eudicotyledons</taxon>
        <taxon>Gunneridae</taxon>
        <taxon>Pentapetalae</taxon>
        <taxon>asterids</taxon>
        <taxon>campanulids</taxon>
        <taxon>Asterales</taxon>
        <taxon>Asteraceae</taxon>
        <taxon>Asteroideae</taxon>
        <taxon>Anthemideae</taxon>
        <taxon>Anthemidinae</taxon>
        <taxon>Tanacetum</taxon>
    </lineage>
</organism>
<reference evidence="2" key="1">
    <citation type="journal article" date="2019" name="Sci. Rep.">
        <title>Draft genome of Tanacetum cinerariifolium, the natural source of mosquito coil.</title>
        <authorList>
            <person name="Yamashiro T."/>
            <person name="Shiraishi A."/>
            <person name="Satake H."/>
            <person name="Nakayama K."/>
        </authorList>
    </citation>
    <scope>NUCLEOTIDE SEQUENCE</scope>
</reference>
<protein>
    <submittedName>
        <fullName evidence="2">Uncharacterized protein</fullName>
    </submittedName>
</protein>
<sequence length="72" mass="7834">MKYSIVTRCVMTYSSTPRPGHLSNNGSRPDPYTLNVGPRPNMANLPHLRERLQTYRTSGSGCKPTAPPGSGC</sequence>
<gene>
    <name evidence="2" type="ORF">Tci_871572</name>
</gene>
<feature type="region of interest" description="Disordered" evidence="1">
    <location>
        <begin position="14"/>
        <end position="36"/>
    </location>
</feature>
<comment type="caution">
    <text evidence="2">The sequence shown here is derived from an EMBL/GenBank/DDBJ whole genome shotgun (WGS) entry which is preliminary data.</text>
</comment>
<name>A0A699SQD1_TANCI</name>
<evidence type="ECO:0000313" key="2">
    <source>
        <dbReference type="EMBL" id="GFC99602.1"/>
    </source>
</evidence>
<dbReference type="AlphaFoldDB" id="A0A699SQD1"/>
<accession>A0A699SQD1</accession>